<evidence type="ECO:0000256" key="4">
    <source>
        <dbReference type="ARBA" id="ARBA00022729"/>
    </source>
</evidence>
<evidence type="ECO:0000256" key="1">
    <source>
        <dbReference type="ARBA" id="ARBA00004236"/>
    </source>
</evidence>
<dbReference type="PANTHER" id="PTHR48053:SF159">
    <property type="entry name" value="PROTEIN KINASE DOMAIN-CONTAINING PROTEIN"/>
    <property type="match status" value="1"/>
</dbReference>
<dbReference type="SUPFAM" id="SSF52047">
    <property type="entry name" value="RNI-like"/>
    <property type="match status" value="1"/>
</dbReference>
<keyword evidence="7" id="KW-0547">Nucleotide-binding</keyword>
<keyword evidence="4" id="KW-0732">Signal</keyword>
<evidence type="ECO:0000256" key="3">
    <source>
        <dbReference type="ARBA" id="ARBA00022614"/>
    </source>
</evidence>
<name>A0A6A3C4U9_HIBSY</name>
<dbReference type="InterPro" id="IPR017441">
    <property type="entry name" value="Protein_kinase_ATP_BS"/>
</dbReference>
<dbReference type="InterPro" id="IPR011009">
    <property type="entry name" value="Kinase-like_dom_sf"/>
</dbReference>
<dbReference type="Pfam" id="PF00560">
    <property type="entry name" value="LRR_1"/>
    <property type="match status" value="1"/>
</dbReference>
<dbReference type="AlphaFoldDB" id="A0A6A3C4U9"/>
<gene>
    <name evidence="8" type="ORF">F3Y22_tig00013285pilonHSYRG00212</name>
</gene>
<evidence type="ECO:0000256" key="6">
    <source>
        <dbReference type="ARBA" id="ARBA00023170"/>
    </source>
</evidence>
<evidence type="ECO:0000256" key="2">
    <source>
        <dbReference type="ARBA" id="ARBA00004479"/>
    </source>
</evidence>
<reference evidence="8" key="1">
    <citation type="submission" date="2019-09" db="EMBL/GenBank/DDBJ databases">
        <title>Draft genome information of white flower Hibiscus syriacus.</title>
        <authorList>
            <person name="Kim Y.-M."/>
        </authorList>
    </citation>
    <scope>NUCLEOTIDE SEQUENCE [LARGE SCALE GENOMIC DNA]</scope>
    <source>
        <strain evidence="8">YM2019G1</strain>
    </source>
</reference>
<keyword evidence="7" id="KW-0067">ATP-binding</keyword>
<keyword evidence="5" id="KW-0677">Repeat</keyword>
<dbReference type="Proteomes" id="UP000436088">
    <property type="component" value="Unassembled WGS sequence"/>
</dbReference>
<dbReference type="Pfam" id="PF12799">
    <property type="entry name" value="LRR_4"/>
    <property type="match status" value="1"/>
</dbReference>
<keyword evidence="3" id="KW-0433">Leucine-rich repeat</keyword>
<dbReference type="InterPro" id="IPR025875">
    <property type="entry name" value="Leu-rich_rpt_4"/>
</dbReference>
<evidence type="ECO:0000256" key="5">
    <source>
        <dbReference type="ARBA" id="ARBA00022737"/>
    </source>
</evidence>
<dbReference type="InterPro" id="IPR001611">
    <property type="entry name" value="Leu-rich_rpt"/>
</dbReference>
<evidence type="ECO:0008006" key="10">
    <source>
        <dbReference type="Google" id="ProtNLM"/>
    </source>
</evidence>
<protein>
    <recommendedName>
        <fullName evidence="10">Protein kinase domain-containing protein</fullName>
    </recommendedName>
</protein>
<dbReference type="Gene3D" id="1.10.510.10">
    <property type="entry name" value="Transferase(Phosphotransferase) domain 1"/>
    <property type="match status" value="1"/>
</dbReference>
<dbReference type="SUPFAM" id="SSF56112">
    <property type="entry name" value="Protein kinase-like (PK-like)"/>
    <property type="match status" value="1"/>
</dbReference>
<dbReference type="EMBL" id="VEPZ02000548">
    <property type="protein sequence ID" value="KAE8723021.1"/>
    <property type="molecule type" value="Genomic_DNA"/>
</dbReference>
<keyword evidence="6" id="KW-0675">Receptor</keyword>
<feature type="binding site" evidence="7">
    <location>
        <position position="424"/>
    </location>
    <ligand>
        <name>ATP</name>
        <dbReference type="ChEBI" id="CHEBI:30616"/>
    </ligand>
</feature>
<evidence type="ECO:0000313" key="8">
    <source>
        <dbReference type="EMBL" id="KAE8723021.1"/>
    </source>
</evidence>
<evidence type="ECO:0000313" key="9">
    <source>
        <dbReference type="Proteomes" id="UP000436088"/>
    </source>
</evidence>
<dbReference type="PROSITE" id="PS00107">
    <property type="entry name" value="PROTEIN_KINASE_ATP"/>
    <property type="match status" value="1"/>
</dbReference>
<proteinExistence type="predicted"/>
<evidence type="ECO:0000256" key="7">
    <source>
        <dbReference type="PROSITE-ProRule" id="PRU10141"/>
    </source>
</evidence>
<organism evidence="8 9">
    <name type="scientific">Hibiscus syriacus</name>
    <name type="common">Rose of Sharon</name>
    <dbReference type="NCBI Taxonomy" id="106335"/>
    <lineage>
        <taxon>Eukaryota</taxon>
        <taxon>Viridiplantae</taxon>
        <taxon>Streptophyta</taxon>
        <taxon>Embryophyta</taxon>
        <taxon>Tracheophyta</taxon>
        <taxon>Spermatophyta</taxon>
        <taxon>Magnoliopsida</taxon>
        <taxon>eudicotyledons</taxon>
        <taxon>Gunneridae</taxon>
        <taxon>Pentapetalae</taxon>
        <taxon>rosids</taxon>
        <taxon>malvids</taxon>
        <taxon>Malvales</taxon>
        <taxon>Malvaceae</taxon>
        <taxon>Malvoideae</taxon>
        <taxon>Hibiscus</taxon>
    </lineage>
</organism>
<dbReference type="InterPro" id="IPR032675">
    <property type="entry name" value="LRR_dom_sf"/>
</dbReference>
<comment type="caution">
    <text evidence="8">The sequence shown here is derived from an EMBL/GenBank/DDBJ whole genome shotgun (WGS) entry which is preliminary data.</text>
</comment>
<dbReference type="Gene3D" id="3.80.10.10">
    <property type="entry name" value="Ribonuclease Inhibitor"/>
    <property type="match status" value="3"/>
</dbReference>
<keyword evidence="9" id="KW-1185">Reference proteome</keyword>
<comment type="subcellular location">
    <subcellularLocation>
        <location evidence="1">Cell membrane</location>
    </subcellularLocation>
    <subcellularLocation>
        <location evidence="2">Membrane</location>
        <topology evidence="2">Single-pass type I membrane protein</topology>
    </subcellularLocation>
</comment>
<sequence>MCRNLVHLDLSQNILTGDLPHTLAYLPNLKYLDLTGNNISGEFSTSFGRFQKLESGSDPAGAWELDELGDLWLTECNLVGEIPDSLGRLERLNDLNLAINHLVGYSEFAHGVVSVVQIELYNNSLIGELRRGFSNLTNLRLLDFSMTESQQEFTTPMVRRLQQPIHRSHPTQFMRESETTRDANDIQLVFGQIPSSLEQCRSLNRIRLRLGHNKLSGEIPTGFWGLPSVYLLELVNNSFSGHIGKSIANANNLSLSIISRNQFNGTLPEEIVLVGILDLQGNEIEGSLSVFNYLNLSDNRLTGRIPFGRQNLKLNQLNLSNNLLSGELPHLFDKDMYKNRFLGNPDLCGNFSVSCGTTKKAKAIDKSKWTLMSFHKLGFSEYEILGCLDEDNVIGKGASGKVYKVVLSNSKAVAVKKLWRSVKKGYDGVDLEKSQLRVSVYEYMPNGSLVICCIAAKVVCSIGQRDTRLSWMQPRDFHICIMIVCLRLCIEMSSPITLLDGDFGARVADFGAAKVVDAARKVDKSMSVIAGSCGYIAPGRLPIDPEYGEKDIVSGSALLDQKGADYVSRLQTRSLLQRRNIQGPRHRPLCTSPLPINRPSMRRVVKMLQNRPGYFVDSGCPSSSSPLNTDPPFSKCGCLSGLVVLLDFLFALKFCHSCPHLEQIPPRLHHLS</sequence>
<dbReference type="GO" id="GO:0005524">
    <property type="term" value="F:ATP binding"/>
    <property type="evidence" value="ECO:0007669"/>
    <property type="project" value="UniProtKB-UniRule"/>
</dbReference>
<accession>A0A6A3C4U9</accession>
<dbReference type="PANTHER" id="PTHR48053">
    <property type="entry name" value="LEUCINE RICH REPEAT FAMILY PROTEIN, EXPRESSED"/>
    <property type="match status" value="1"/>
</dbReference>
<dbReference type="GO" id="GO:0005886">
    <property type="term" value="C:plasma membrane"/>
    <property type="evidence" value="ECO:0007669"/>
    <property type="project" value="UniProtKB-SubCell"/>
</dbReference>
<dbReference type="InterPro" id="IPR051716">
    <property type="entry name" value="Plant_RL_S/T_kinase"/>
</dbReference>